<dbReference type="Pfam" id="PF05402">
    <property type="entry name" value="PqqD"/>
    <property type="match status" value="1"/>
</dbReference>
<dbReference type="Gene3D" id="1.10.10.1150">
    <property type="entry name" value="Coenzyme PQQ synthesis protein D (PqqD)"/>
    <property type="match status" value="1"/>
</dbReference>
<dbReference type="RefSeq" id="WP_041339050.1">
    <property type="nucleotide sequence ID" value="NZ_CP007151.1"/>
</dbReference>
<evidence type="ECO:0000256" key="2">
    <source>
        <dbReference type="ARBA" id="ARBA00011741"/>
    </source>
</evidence>
<dbReference type="EMBL" id="CP007151">
    <property type="protein sequence ID" value="AHI28085.1"/>
    <property type="molecule type" value="Genomic_DNA"/>
</dbReference>
<evidence type="ECO:0000256" key="3">
    <source>
        <dbReference type="ARBA" id="ARBA00022905"/>
    </source>
</evidence>
<protein>
    <recommendedName>
        <fullName evidence="4">PqqA binding protein</fullName>
    </recommendedName>
    <alternativeName>
        <fullName evidence="4">Coenzyme PQQ synthesis protein D</fullName>
    </alternativeName>
    <alternativeName>
        <fullName evidence="4">Pyrroloquinoline quinone biosynthesis protein D</fullName>
    </alternativeName>
</protein>
<reference evidence="5 6" key="1">
    <citation type="journal article" date="2014" name="Genome Announc.">
        <title>Draft Genome Sequences of Marinobacter similis A3d10T and Marinobacter salarius R9SW1T.</title>
        <authorList>
            <person name="Ivanova E.P."/>
            <person name="Ng H.J."/>
            <person name="Webb H.K."/>
            <person name="Feng G."/>
            <person name="Oshima K."/>
            <person name="Hattori M."/>
            <person name="Ohkuma M."/>
            <person name="Sergeev A.F."/>
            <person name="Mikhailov V.V."/>
            <person name="Crawford R.J."/>
            <person name="Sawabe T."/>
        </authorList>
    </citation>
    <scope>NUCLEOTIDE SEQUENCE [LARGE SCALE GENOMIC DNA]</scope>
    <source>
        <strain evidence="5 6">A3d10</strain>
    </source>
</reference>
<evidence type="ECO:0000313" key="5">
    <source>
        <dbReference type="EMBL" id="AHI28085.1"/>
    </source>
</evidence>
<dbReference type="HAMAP" id="MF_00655">
    <property type="entry name" value="PQQ_syn_PqqD"/>
    <property type="match status" value="1"/>
</dbReference>
<dbReference type="GO" id="GO:0018189">
    <property type="term" value="P:pyrroloquinoline quinone biosynthetic process"/>
    <property type="evidence" value="ECO:0007669"/>
    <property type="project" value="UniProtKB-UniRule"/>
</dbReference>
<dbReference type="STRING" id="1420916.AU14_04000"/>
<sequence>MSEGVASRIPRLRRGFRFQWEPVQNCHVLLYPEGMVKLNDSAGAILEKVDGQRNVDLIVASLELKFPDESDLGADVREFLKDAVQRHWIEWL</sequence>
<organism evidence="5 6">
    <name type="scientific">Marinobacter similis</name>
    <dbReference type="NCBI Taxonomy" id="1420916"/>
    <lineage>
        <taxon>Bacteria</taxon>
        <taxon>Pseudomonadati</taxon>
        <taxon>Pseudomonadota</taxon>
        <taxon>Gammaproteobacteria</taxon>
        <taxon>Pseudomonadales</taxon>
        <taxon>Marinobacteraceae</taxon>
        <taxon>Marinobacter</taxon>
    </lineage>
</organism>
<dbReference type="Proteomes" id="UP000061489">
    <property type="component" value="Chromosome"/>
</dbReference>
<comment type="subunit">
    <text evidence="2 4">Monomer. Interacts with PqqE.</text>
</comment>
<keyword evidence="6" id="KW-1185">Reference proteome</keyword>
<name>W5YGF0_9GAMM</name>
<dbReference type="InterPro" id="IPR041881">
    <property type="entry name" value="PqqD_sf"/>
</dbReference>
<comment type="similarity">
    <text evidence="4">Belongs to the PqqD family.</text>
</comment>
<dbReference type="KEGG" id="msx:AU14_04000"/>
<dbReference type="InterPro" id="IPR008792">
    <property type="entry name" value="PQQD"/>
</dbReference>
<dbReference type="InterPro" id="IPR022479">
    <property type="entry name" value="PqqD_bac"/>
</dbReference>
<gene>
    <name evidence="4" type="primary">pqqD</name>
    <name evidence="5" type="ORF">AU14_04000</name>
</gene>
<dbReference type="UniPathway" id="UPA00539"/>
<proteinExistence type="inferred from homology"/>
<dbReference type="GO" id="GO:0048038">
    <property type="term" value="F:quinone binding"/>
    <property type="evidence" value="ECO:0007669"/>
    <property type="project" value="InterPro"/>
</dbReference>
<comment type="pathway">
    <text evidence="1 4">Cofactor biosynthesis; pyrroloquinoline quinone biosynthesis.</text>
</comment>
<dbReference type="NCBIfam" id="TIGR03859">
    <property type="entry name" value="PQQ_PqqD"/>
    <property type="match status" value="1"/>
</dbReference>
<accession>W5YGF0</accession>
<comment type="function">
    <text evidence="4">Functions as a PqqA binding protein and presents PqqA to PqqE, in the pyrroloquinoline quinone (PQQ) biosynthetic pathway.</text>
</comment>
<dbReference type="HOGENOM" id="CLU_163864_2_1_6"/>
<keyword evidence="3 4" id="KW-0884">PQQ biosynthesis</keyword>
<evidence type="ECO:0000256" key="1">
    <source>
        <dbReference type="ARBA" id="ARBA00004886"/>
    </source>
</evidence>
<evidence type="ECO:0000256" key="4">
    <source>
        <dbReference type="HAMAP-Rule" id="MF_00655"/>
    </source>
</evidence>
<evidence type="ECO:0000313" key="6">
    <source>
        <dbReference type="Proteomes" id="UP000061489"/>
    </source>
</evidence>
<dbReference type="AlphaFoldDB" id="W5YGF0"/>
<dbReference type="NCBIfam" id="NF002535">
    <property type="entry name" value="PRK02079.1"/>
    <property type="match status" value="1"/>
</dbReference>